<feature type="region of interest" description="Disordered" evidence="1">
    <location>
        <begin position="164"/>
        <end position="186"/>
    </location>
</feature>
<evidence type="ECO:0000313" key="3">
    <source>
        <dbReference type="Proteomes" id="UP000325081"/>
    </source>
</evidence>
<evidence type="ECO:0000256" key="1">
    <source>
        <dbReference type="SAM" id="MobiDB-lite"/>
    </source>
</evidence>
<feature type="compositionally biased region" description="Polar residues" evidence="1">
    <location>
        <begin position="164"/>
        <end position="176"/>
    </location>
</feature>
<dbReference type="AlphaFoldDB" id="A0A5A7RI98"/>
<accession>A0A5A7RI98</accession>
<evidence type="ECO:0000313" key="2">
    <source>
        <dbReference type="EMBL" id="GER56912.1"/>
    </source>
</evidence>
<dbReference type="Proteomes" id="UP000325081">
    <property type="component" value="Unassembled WGS sequence"/>
</dbReference>
<dbReference type="EMBL" id="BKCP01012848">
    <property type="protein sequence ID" value="GER56912.1"/>
    <property type="molecule type" value="Genomic_DNA"/>
</dbReference>
<name>A0A5A7RI98_STRAF</name>
<protein>
    <submittedName>
        <fullName evidence="2">Polyketide cyclase/dehydrase and lipid transportsuperfamily protein</fullName>
    </submittedName>
</protein>
<proteinExistence type="predicted"/>
<reference evidence="3" key="1">
    <citation type="journal article" date="2019" name="Curr. Biol.">
        <title>Genome Sequence of Striga asiatica Provides Insight into the Evolution of Plant Parasitism.</title>
        <authorList>
            <person name="Yoshida S."/>
            <person name="Kim S."/>
            <person name="Wafula E.K."/>
            <person name="Tanskanen J."/>
            <person name="Kim Y.M."/>
            <person name="Honaas L."/>
            <person name="Yang Z."/>
            <person name="Spallek T."/>
            <person name="Conn C.E."/>
            <person name="Ichihashi Y."/>
            <person name="Cheong K."/>
            <person name="Cui S."/>
            <person name="Der J.P."/>
            <person name="Gundlach H."/>
            <person name="Jiao Y."/>
            <person name="Hori C."/>
            <person name="Ishida J.K."/>
            <person name="Kasahara H."/>
            <person name="Kiba T."/>
            <person name="Kim M.S."/>
            <person name="Koo N."/>
            <person name="Laohavisit A."/>
            <person name="Lee Y.H."/>
            <person name="Lumba S."/>
            <person name="McCourt P."/>
            <person name="Mortimer J.C."/>
            <person name="Mutuku J.M."/>
            <person name="Nomura T."/>
            <person name="Sasaki-Sekimoto Y."/>
            <person name="Seto Y."/>
            <person name="Wang Y."/>
            <person name="Wakatake T."/>
            <person name="Sakakibara H."/>
            <person name="Demura T."/>
            <person name="Yamaguchi S."/>
            <person name="Yoneyama K."/>
            <person name="Manabe R.I."/>
            <person name="Nelson D.C."/>
            <person name="Schulman A.H."/>
            <person name="Timko M.P."/>
            <person name="dePamphilis C.W."/>
            <person name="Choi D."/>
            <person name="Shirasu K."/>
        </authorList>
    </citation>
    <scope>NUCLEOTIDE SEQUENCE [LARGE SCALE GENOMIC DNA]</scope>
    <source>
        <strain evidence="3">cv. UVA1</strain>
    </source>
</reference>
<gene>
    <name evidence="2" type="ORF">STAS_34674</name>
</gene>
<sequence>MNLSAELQKRSICRSSSNGARNSLSWQTPEEIETFAQVTRIQVGCHSYVPRSGIFISTHHLKESLHIITSPELGIKIKNGVFQSHVCLNSVPDYPAMNGFPHGKPNRLRCFIRIFVYSPKFAAYSLLKQKYHQYIADIMMLIDVVCRNNWKRLQLRERLSATRSFADEQNSEQNTEPGMMHGRNSE</sequence>
<organism evidence="2 3">
    <name type="scientific">Striga asiatica</name>
    <name type="common">Asiatic witchweed</name>
    <name type="synonym">Buchnera asiatica</name>
    <dbReference type="NCBI Taxonomy" id="4170"/>
    <lineage>
        <taxon>Eukaryota</taxon>
        <taxon>Viridiplantae</taxon>
        <taxon>Streptophyta</taxon>
        <taxon>Embryophyta</taxon>
        <taxon>Tracheophyta</taxon>
        <taxon>Spermatophyta</taxon>
        <taxon>Magnoliopsida</taxon>
        <taxon>eudicotyledons</taxon>
        <taxon>Gunneridae</taxon>
        <taxon>Pentapetalae</taxon>
        <taxon>asterids</taxon>
        <taxon>lamiids</taxon>
        <taxon>Lamiales</taxon>
        <taxon>Orobanchaceae</taxon>
        <taxon>Buchnereae</taxon>
        <taxon>Striga</taxon>
    </lineage>
</organism>
<comment type="caution">
    <text evidence="2">The sequence shown here is derived from an EMBL/GenBank/DDBJ whole genome shotgun (WGS) entry which is preliminary data.</text>
</comment>
<keyword evidence="3" id="KW-1185">Reference proteome</keyword>